<keyword evidence="8 13" id="KW-0547">Nucleotide-binding</keyword>
<dbReference type="PANTHER" id="PTHR11588">
    <property type="entry name" value="TUBULIN"/>
    <property type="match status" value="1"/>
</dbReference>
<dbReference type="Proteomes" id="UP001153620">
    <property type="component" value="Chromosome 1"/>
</dbReference>
<dbReference type="InterPro" id="IPR037103">
    <property type="entry name" value="Tubulin/FtsZ-like_C"/>
</dbReference>
<dbReference type="GO" id="GO:0007017">
    <property type="term" value="P:microtubule-based process"/>
    <property type="evidence" value="ECO:0007669"/>
    <property type="project" value="InterPro"/>
</dbReference>
<dbReference type="CDD" id="cd02187">
    <property type="entry name" value="beta_tubulin"/>
    <property type="match status" value="1"/>
</dbReference>
<keyword evidence="10 13" id="KW-0342">GTP-binding</keyword>
<keyword evidence="9" id="KW-0460">Magnesium</keyword>
<evidence type="ECO:0000256" key="9">
    <source>
        <dbReference type="ARBA" id="ARBA00022842"/>
    </source>
</evidence>
<evidence type="ECO:0000256" key="3">
    <source>
        <dbReference type="ARBA" id="ARBA00009636"/>
    </source>
</evidence>
<dbReference type="GO" id="GO:0046872">
    <property type="term" value="F:metal ion binding"/>
    <property type="evidence" value="ECO:0007669"/>
    <property type="project" value="UniProtKB-KW"/>
</dbReference>
<dbReference type="PRINTS" id="PR01163">
    <property type="entry name" value="BETATUBULIN"/>
</dbReference>
<dbReference type="FunFam" id="3.30.1330.20:FF:000009">
    <property type="entry name" value="Tubulin beta chain"/>
    <property type="match status" value="1"/>
</dbReference>
<organism evidence="16 17">
    <name type="scientific">Chironomus riparius</name>
    <dbReference type="NCBI Taxonomy" id="315576"/>
    <lineage>
        <taxon>Eukaryota</taxon>
        <taxon>Metazoa</taxon>
        <taxon>Ecdysozoa</taxon>
        <taxon>Arthropoda</taxon>
        <taxon>Hexapoda</taxon>
        <taxon>Insecta</taxon>
        <taxon>Pterygota</taxon>
        <taxon>Neoptera</taxon>
        <taxon>Endopterygota</taxon>
        <taxon>Diptera</taxon>
        <taxon>Nematocera</taxon>
        <taxon>Chironomoidea</taxon>
        <taxon>Chironomidae</taxon>
        <taxon>Chironominae</taxon>
        <taxon>Chironomus</taxon>
    </lineage>
</organism>
<keyword evidence="7" id="KW-0479">Metal-binding</keyword>
<evidence type="ECO:0000256" key="13">
    <source>
        <dbReference type="RuleBase" id="RU000352"/>
    </source>
</evidence>
<dbReference type="InterPro" id="IPR018316">
    <property type="entry name" value="Tubulin/FtsZ_2-layer-sand-dom"/>
</dbReference>
<dbReference type="InterPro" id="IPR036525">
    <property type="entry name" value="Tubulin/FtsZ_GTPase_sf"/>
</dbReference>
<sequence>MREIVSIQVGQCGNKVGERFWEIISEEHNINRCGHFYGNSILPYQRLSVYYDSGPKDIFVPRAVLCDLEAASLNQIKCSQYGRIYNPDCFVIGRCGAGNNWARGHYTEGAELMDCVLDATRRQVECCDCLQGFQLMHSIGGGTGSGMGSLLMHKLKDEYQDRIVNTYSVIPSAKVSETVVEPYNAVLTLCEMINGSDEAICIDNEALFDICYHTLKICNPALGDLNHLVAMTMAGITTCFRYPGQLNTDLRKLMTNMCPFPNLHFFIPGFAPLASKCSELYRKVTTSDLVSQLFDCRNQMAAFDPNEGRYLTCAAIFRGLVSTKEIDQQLLAIQEKNRDSFAKWVPNNIKTAICDIPPRGLKLSATFISNTTAIQFLFERLLCQYRSMFQKRAFIHWYTGEGMDEQEFSAADDSIVSLIEEYKACEVDCDEDDCDNDQDDTCVDEESSCVNH</sequence>
<dbReference type="Pfam" id="PF03953">
    <property type="entry name" value="Tubulin_C"/>
    <property type="match status" value="1"/>
</dbReference>
<comment type="function">
    <text evidence="12 13">Tubulin is the major constituent of microtubules, a cylinder consisting of laterally associated linear protofilaments composed of alpha- and beta-tubulin heterodimers. Microtubules grow by the addition of GTP-tubulin dimers to the microtubule end, where a stabilizing cap forms. Below the cap, tubulin dimers are in GDP-bound state, owing to GTPase activity of alpha-tubulin.</text>
</comment>
<dbReference type="EMBL" id="OU895877">
    <property type="protein sequence ID" value="CAG9801192.1"/>
    <property type="molecule type" value="Genomic_DNA"/>
</dbReference>
<dbReference type="GO" id="GO:0005874">
    <property type="term" value="C:microtubule"/>
    <property type="evidence" value="ECO:0007669"/>
    <property type="project" value="UniProtKB-KW"/>
</dbReference>
<dbReference type="PROSITE" id="PS00228">
    <property type="entry name" value="TUBULIN_B_AUTOREG"/>
    <property type="match status" value="1"/>
</dbReference>
<dbReference type="SMART" id="SM00864">
    <property type="entry name" value="Tubulin"/>
    <property type="match status" value="1"/>
</dbReference>
<evidence type="ECO:0000256" key="6">
    <source>
        <dbReference type="ARBA" id="ARBA00022701"/>
    </source>
</evidence>
<comment type="similarity">
    <text evidence="3 13">Belongs to the tubulin family.</text>
</comment>
<dbReference type="GO" id="GO:0005525">
    <property type="term" value="F:GTP binding"/>
    <property type="evidence" value="ECO:0007669"/>
    <property type="project" value="UniProtKB-UniRule"/>
</dbReference>
<evidence type="ECO:0000256" key="5">
    <source>
        <dbReference type="ARBA" id="ARBA00022490"/>
    </source>
</evidence>
<dbReference type="InterPro" id="IPR023123">
    <property type="entry name" value="Tubulin_C"/>
</dbReference>
<evidence type="ECO:0000259" key="15">
    <source>
        <dbReference type="SMART" id="SM00865"/>
    </source>
</evidence>
<feature type="domain" description="Tubulin/FtsZ GTPase" evidence="14">
    <location>
        <begin position="46"/>
        <end position="244"/>
    </location>
</feature>
<dbReference type="InterPro" id="IPR002453">
    <property type="entry name" value="Beta_tubulin"/>
</dbReference>
<comment type="cofactor">
    <cofactor evidence="1">
        <name>Mg(2+)</name>
        <dbReference type="ChEBI" id="CHEBI:18420"/>
    </cofactor>
</comment>
<accession>A0A9N9RPM7</accession>
<dbReference type="GO" id="GO:0005200">
    <property type="term" value="F:structural constituent of cytoskeleton"/>
    <property type="evidence" value="ECO:0007669"/>
    <property type="project" value="InterPro"/>
</dbReference>
<gene>
    <name evidence="16" type="ORF">CHIRRI_LOCUS4126</name>
</gene>
<proteinExistence type="inferred from homology"/>
<dbReference type="PROSITE" id="PS00227">
    <property type="entry name" value="TUBULIN"/>
    <property type="match status" value="1"/>
</dbReference>
<evidence type="ECO:0000256" key="12">
    <source>
        <dbReference type="ARBA" id="ARBA00034296"/>
    </source>
</evidence>
<evidence type="ECO:0000256" key="11">
    <source>
        <dbReference type="ARBA" id="ARBA00023212"/>
    </source>
</evidence>
<reference evidence="16" key="2">
    <citation type="submission" date="2022-10" db="EMBL/GenBank/DDBJ databases">
        <authorList>
            <consortium name="ENA_rothamsted_submissions"/>
            <consortium name="culmorum"/>
            <person name="King R."/>
        </authorList>
    </citation>
    <scope>NUCLEOTIDE SEQUENCE</scope>
</reference>
<reference evidence="16" key="1">
    <citation type="submission" date="2022-01" db="EMBL/GenBank/DDBJ databases">
        <authorList>
            <person name="King R."/>
        </authorList>
    </citation>
    <scope>NUCLEOTIDE SEQUENCE</scope>
</reference>
<dbReference type="GO" id="GO:0003924">
    <property type="term" value="F:GTPase activity"/>
    <property type="evidence" value="ECO:0007669"/>
    <property type="project" value="InterPro"/>
</dbReference>
<evidence type="ECO:0000256" key="4">
    <source>
        <dbReference type="ARBA" id="ARBA00011747"/>
    </source>
</evidence>
<dbReference type="AlphaFoldDB" id="A0A9N9RPM7"/>
<comment type="subunit">
    <text evidence="4 13">Dimer of alpha and beta chains. A typical microtubule is a hollow water-filled tube with an outer diameter of 25 nm and an inner diameter of 15 nM. Alpha-beta heterodimers associate head-to-tail to form protofilaments running lengthwise along the microtubule wall with the beta-tubulin subunit facing the microtubule plus end conferring a structural polarity. Microtubules usually have 13 protofilaments but different protofilament numbers can be found in some organisms and specialized cells.</text>
</comment>
<keyword evidence="6 13" id="KW-0493">Microtubule</keyword>
<dbReference type="SMART" id="SM00865">
    <property type="entry name" value="Tubulin_C"/>
    <property type="match status" value="1"/>
</dbReference>
<dbReference type="SUPFAM" id="SSF52490">
    <property type="entry name" value="Tubulin nucleotide-binding domain-like"/>
    <property type="match status" value="1"/>
</dbReference>
<dbReference type="InterPro" id="IPR013838">
    <property type="entry name" value="Beta-tubulin_BS"/>
</dbReference>
<keyword evidence="5" id="KW-0963">Cytoplasm</keyword>
<dbReference type="FunFam" id="3.40.50.1440:FF:000006">
    <property type="entry name" value="Tubulin beta chain"/>
    <property type="match status" value="1"/>
</dbReference>
<evidence type="ECO:0000256" key="8">
    <source>
        <dbReference type="ARBA" id="ARBA00022741"/>
    </source>
</evidence>
<dbReference type="Pfam" id="PF00091">
    <property type="entry name" value="Tubulin"/>
    <property type="match status" value="1"/>
</dbReference>
<protein>
    <recommendedName>
        <fullName evidence="13">Tubulin beta chain</fullName>
    </recommendedName>
</protein>
<dbReference type="InterPro" id="IPR008280">
    <property type="entry name" value="Tub_FtsZ_C"/>
</dbReference>
<dbReference type="Gene3D" id="1.10.287.600">
    <property type="entry name" value="Helix hairpin bin"/>
    <property type="match status" value="1"/>
</dbReference>
<dbReference type="SUPFAM" id="SSF55307">
    <property type="entry name" value="Tubulin C-terminal domain-like"/>
    <property type="match status" value="1"/>
</dbReference>
<dbReference type="PRINTS" id="PR01161">
    <property type="entry name" value="TUBULIN"/>
</dbReference>
<feature type="domain" description="Tubulin/FtsZ 2-layer sandwich" evidence="15">
    <location>
        <begin position="246"/>
        <end position="383"/>
    </location>
</feature>
<dbReference type="Gene3D" id="3.30.1330.20">
    <property type="entry name" value="Tubulin/FtsZ, C-terminal domain"/>
    <property type="match status" value="1"/>
</dbReference>
<evidence type="ECO:0000256" key="7">
    <source>
        <dbReference type="ARBA" id="ARBA00022723"/>
    </source>
</evidence>
<comment type="subcellular location">
    <subcellularLocation>
        <location evidence="2">Cytoplasm</location>
        <location evidence="2">Cytoskeleton</location>
    </subcellularLocation>
</comment>
<evidence type="ECO:0000256" key="10">
    <source>
        <dbReference type="ARBA" id="ARBA00023134"/>
    </source>
</evidence>
<name>A0A9N9RPM7_9DIPT</name>
<dbReference type="Gene3D" id="3.40.50.1440">
    <property type="entry name" value="Tubulin/FtsZ, GTPase domain"/>
    <property type="match status" value="1"/>
</dbReference>
<dbReference type="InterPro" id="IPR003008">
    <property type="entry name" value="Tubulin_FtsZ_GTPase"/>
</dbReference>
<evidence type="ECO:0000256" key="1">
    <source>
        <dbReference type="ARBA" id="ARBA00001946"/>
    </source>
</evidence>
<evidence type="ECO:0000313" key="16">
    <source>
        <dbReference type="EMBL" id="CAG9801192.1"/>
    </source>
</evidence>
<evidence type="ECO:0000259" key="14">
    <source>
        <dbReference type="SMART" id="SM00864"/>
    </source>
</evidence>
<dbReference type="InterPro" id="IPR000217">
    <property type="entry name" value="Tubulin"/>
</dbReference>
<evidence type="ECO:0000256" key="2">
    <source>
        <dbReference type="ARBA" id="ARBA00004245"/>
    </source>
</evidence>
<keyword evidence="11" id="KW-0206">Cytoskeleton</keyword>
<keyword evidence="17" id="KW-1185">Reference proteome</keyword>
<evidence type="ECO:0000313" key="17">
    <source>
        <dbReference type="Proteomes" id="UP001153620"/>
    </source>
</evidence>
<dbReference type="OrthoDB" id="1662883at2759"/>
<dbReference type="InterPro" id="IPR017975">
    <property type="entry name" value="Tubulin_CS"/>
</dbReference>